<dbReference type="Proteomes" id="UP000095280">
    <property type="component" value="Unplaced"/>
</dbReference>
<evidence type="ECO:0000313" key="1">
    <source>
        <dbReference type="Proteomes" id="UP000095280"/>
    </source>
</evidence>
<evidence type="ECO:0000313" key="2">
    <source>
        <dbReference type="WBParaSite" id="maker-unitig_21708-snap-gene-0.1-mRNA-1"/>
    </source>
</evidence>
<accession>A0A1I8F5W6</accession>
<reference evidence="2" key="1">
    <citation type="submission" date="2016-11" db="UniProtKB">
        <authorList>
            <consortium name="WormBaseParasite"/>
        </authorList>
    </citation>
    <scope>IDENTIFICATION</scope>
</reference>
<protein>
    <submittedName>
        <fullName evidence="2">TauD domain-containing protein</fullName>
    </submittedName>
</protein>
<name>A0A1I8F5W6_9PLAT</name>
<organism evidence="1 2">
    <name type="scientific">Macrostomum lignano</name>
    <dbReference type="NCBI Taxonomy" id="282301"/>
    <lineage>
        <taxon>Eukaryota</taxon>
        <taxon>Metazoa</taxon>
        <taxon>Spiralia</taxon>
        <taxon>Lophotrochozoa</taxon>
        <taxon>Platyhelminthes</taxon>
        <taxon>Rhabditophora</taxon>
        <taxon>Macrostomorpha</taxon>
        <taxon>Macrostomida</taxon>
        <taxon>Macrostomidae</taxon>
        <taxon>Macrostomum</taxon>
    </lineage>
</organism>
<dbReference type="AlphaFoldDB" id="A0A1I8F5W6"/>
<keyword evidence="1" id="KW-1185">Reference proteome</keyword>
<sequence length="170" mass="18310">FLDAIKVCRNDASAATAQASRLVLTLPLPHSTPTISQPARLQRRSPLCLQDNEDTSCSRLGFAMAQSCAAVPVPLLDAWWLVSGRVGSPGRLLDAIQSPLLWVMKPREADLDRPSEDGRKYFASNLSTLMAGGWPPEASFTSSTTPSTCDAPAAELQTGVCRAHVDVQKY</sequence>
<proteinExistence type="predicted"/>
<dbReference type="WBParaSite" id="maker-unitig_21708-snap-gene-0.1-mRNA-1">
    <property type="protein sequence ID" value="maker-unitig_21708-snap-gene-0.1-mRNA-1"/>
    <property type="gene ID" value="maker-unitig_21708-snap-gene-0.1"/>
</dbReference>